<dbReference type="EMBL" id="MH727556">
    <property type="protein sequence ID" value="AYB70151.1"/>
    <property type="molecule type" value="Genomic_DNA"/>
</dbReference>
<proteinExistence type="predicted"/>
<name>A0A385UEW6_9CAUD</name>
<keyword evidence="1" id="KW-0472">Membrane</keyword>
<sequence length="161" mass="17289">MEWIAWTIAITGRVIAEVGGGSGGGDPSLVIDLMDMQWWQAILAVVAALGLSPAPWVLGLAAGKIQFTGTAEAIYEKRIAELGEYHAKVLEGEQKRYTDLQATAVKSENAALKNEQAVAIERQRADTATEALAESTDVVRMAMHIVQELRQAAQEVTPSGE</sequence>
<keyword evidence="1" id="KW-1133">Transmembrane helix</keyword>
<dbReference type="RefSeq" id="YP_009812647.1">
    <property type="nucleotide sequence ID" value="NC_048068.1"/>
</dbReference>
<dbReference type="KEGG" id="vg:55003716"/>
<feature type="transmembrane region" description="Helical" evidence="1">
    <location>
        <begin position="38"/>
        <end position="58"/>
    </location>
</feature>
<accession>A0A385UEW6</accession>
<gene>
    <name evidence="2" type="primary">41</name>
    <name evidence="2" type="ORF">SEA_ONEIAGILLIAN_41</name>
</gene>
<evidence type="ECO:0000313" key="3">
    <source>
        <dbReference type="Proteomes" id="UP000279330"/>
    </source>
</evidence>
<organism evidence="2 3">
    <name type="scientific">Microbacterium phage OneinaGillian</name>
    <dbReference type="NCBI Taxonomy" id="2301604"/>
    <lineage>
        <taxon>Viruses</taxon>
        <taxon>Duplodnaviria</taxon>
        <taxon>Heunggongvirae</taxon>
        <taxon>Uroviricota</taxon>
        <taxon>Caudoviricetes</taxon>
        <taxon>Gillianvirus</taxon>
        <taxon>Gillianvirus oneinagillian</taxon>
    </lineage>
</organism>
<dbReference type="GeneID" id="55003716"/>
<keyword evidence="1" id="KW-0812">Transmembrane</keyword>
<protein>
    <submittedName>
        <fullName evidence="2">Uncharacterized protein</fullName>
    </submittedName>
</protein>
<dbReference type="Proteomes" id="UP000279330">
    <property type="component" value="Segment"/>
</dbReference>
<reference evidence="2 3" key="1">
    <citation type="submission" date="2018-08" db="EMBL/GenBank/DDBJ databases">
        <authorList>
            <person name="Miller G.E."/>
            <person name="Abrahams R."/>
            <person name="Bazan D.C."/>
            <person name="Beglau B.C."/>
            <person name="Blaylock E.C."/>
            <person name="Choi J.D."/>
            <person name="Grewal S.K."/>
            <person name="Hernandez E.V."/>
            <person name="Kim D.J."/>
            <person name="Kim K."/>
            <person name="Lee Y."/>
            <person name="Linde M.K."/>
            <person name="Lopez M.B."/>
            <person name="Pangalila E."/>
            <person name="Parker M.A."/>
            <person name="Specht R.C."/>
            <person name="Teng M.C."/>
            <person name="Toledo B."/>
            <person name="Tran S."/>
            <person name="Yu H."/>
            <person name="Kalaj N."/>
            <person name="Muthiah A.S."/>
            <person name="Dean N.S."/>
            <person name="Diaz A."/>
            <person name="Garlena R.A."/>
            <person name="Russell D.A."/>
            <person name="Pope W.H."/>
            <person name="Jacobs-Sera D."/>
            <person name="Hatfull G.F."/>
        </authorList>
    </citation>
    <scope>NUCLEOTIDE SEQUENCE [LARGE SCALE GENOMIC DNA]</scope>
</reference>
<keyword evidence="3" id="KW-1185">Reference proteome</keyword>
<evidence type="ECO:0000313" key="2">
    <source>
        <dbReference type="EMBL" id="AYB70151.1"/>
    </source>
</evidence>
<evidence type="ECO:0000256" key="1">
    <source>
        <dbReference type="SAM" id="Phobius"/>
    </source>
</evidence>